<dbReference type="InterPro" id="IPR013120">
    <property type="entry name" value="FAR_NAD-bd"/>
</dbReference>
<dbReference type="EMBL" id="ML210597">
    <property type="protein sequence ID" value="TFK16955.1"/>
    <property type="molecule type" value="Genomic_DNA"/>
</dbReference>
<keyword evidence="2" id="KW-0597">Phosphoprotein</keyword>
<gene>
    <name evidence="4" type="ORF">FA15DRAFT_606008</name>
</gene>
<dbReference type="Pfam" id="PF07993">
    <property type="entry name" value="NAD_binding_4"/>
    <property type="match status" value="1"/>
</dbReference>
<dbReference type="InterPro" id="IPR051414">
    <property type="entry name" value="Adenylate-forming_Reductase"/>
</dbReference>
<dbReference type="InterPro" id="IPR036291">
    <property type="entry name" value="NAD(P)-bd_dom_sf"/>
</dbReference>
<organism evidence="4 5">
    <name type="scientific">Coprinopsis marcescibilis</name>
    <name type="common">Agaric fungus</name>
    <name type="synonym">Psathyrella marcescibilis</name>
    <dbReference type="NCBI Taxonomy" id="230819"/>
    <lineage>
        <taxon>Eukaryota</taxon>
        <taxon>Fungi</taxon>
        <taxon>Dikarya</taxon>
        <taxon>Basidiomycota</taxon>
        <taxon>Agaricomycotina</taxon>
        <taxon>Agaricomycetes</taxon>
        <taxon>Agaricomycetidae</taxon>
        <taxon>Agaricales</taxon>
        <taxon>Agaricineae</taxon>
        <taxon>Psathyrellaceae</taxon>
        <taxon>Coprinopsis</taxon>
    </lineage>
</organism>
<dbReference type="OrthoDB" id="429813at2759"/>
<evidence type="ECO:0000259" key="3">
    <source>
        <dbReference type="Pfam" id="PF07993"/>
    </source>
</evidence>
<dbReference type="Proteomes" id="UP000307440">
    <property type="component" value="Unassembled WGS sequence"/>
</dbReference>
<name>A0A5C3KA53_COPMA</name>
<dbReference type="STRING" id="230819.A0A5C3KA53"/>
<accession>A0A5C3KA53</accession>
<dbReference type="SUPFAM" id="SSF51735">
    <property type="entry name" value="NAD(P)-binding Rossmann-fold domains"/>
    <property type="match status" value="1"/>
</dbReference>
<protein>
    <recommendedName>
        <fullName evidence="3">Thioester reductase (TE) domain-containing protein</fullName>
    </recommendedName>
</protein>
<dbReference type="AlphaFoldDB" id="A0A5C3KA53"/>
<evidence type="ECO:0000313" key="5">
    <source>
        <dbReference type="Proteomes" id="UP000307440"/>
    </source>
</evidence>
<evidence type="ECO:0000313" key="4">
    <source>
        <dbReference type="EMBL" id="TFK16955.1"/>
    </source>
</evidence>
<dbReference type="Gene3D" id="3.40.50.720">
    <property type="entry name" value="NAD(P)-binding Rossmann-like Domain"/>
    <property type="match status" value="1"/>
</dbReference>
<keyword evidence="5" id="KW-1185">Reference proteome</keyword>
<reference evidence="4 5" key="1">
    <citation type="journal article" date="2019" name="Nat. Ecol. Evol.">
        <title>Megaphylogeny resolves global patterns of mushroom evolution.</title>
        <authorList>
            <person name="Varga T."/>
            <person name="Krizsan K."/>
            <person name="Foldi C."/>
            <person name="Dima B."/>
            <person name="Sanchez-Garcia M."/>
            <person name="Sanchez-Ramirez S."/>
            <person name="Szollosi G.J."/>
            <person name="Szarkandi J.G."/>
            <person name="Papp V."/>
            <person name="Albert L."/>
            <person name="Andreopoulos W."/>
            <person name="Angelini C."/>
            <person name="Antonin V."/>
            <person name="Barry K.W."/>
            <person name="Bougher N.L."/>
            <person name="Buchanan P."/>
            <person name="Buyck B."/>
            <person name="Bense V."/>
            <person name="Catcheside P."/>
            <person name="Chovatia M."/>
            <person name="Cooper J."/>
            <person name="Damon W."/>
            <person name="Desjardin D."/>
            <person name="Finy P."/>
            <person name="Geml J."/>
            <person name="Haridas S."/>
            <person name="Hughes K."/>
            <person name="Justo A."/>
            <person name="Karasinski D."/>
            <person name="Kautmanova I."/>
            <person name="Kiss B."/>
            <person name="Kocsube S."/>
            <person name="Kotiranta H."/>
            <person name="LaButti K.M."/>
            <person name="Lechner B.E."/>
            <person name="Liimatainen K."/>
            <person name="Lipzen A."/>
            <person name="Lukacs Z."/>
            <person name="Mihaltcheva S."/>
            <person name="Morgado L.N."/>
            <person name="Niskanen T."/>
            <person name="Noordeloos M.E."/>
            <person name="Ohm R.A."/>
            <person name="Ortiz-Santana B."/>
            <person name="Ovrebo C."/>
            <person name="Racz N."/>
            <person name="Riley R."/>
            <person name="Savchenko A."/>
            <person name="Shiryaev A."/>
            <person name="Soop K."/>
            <person name="Spirin V."/>
            <person name="Szebenyi C."/>
            <person name="Tomsovsky M."/>
            <person name="Tulloss R.E."/>
            <person name="Uehling J."/>
            <person name="Grigoriev I.V."/>
            <person name="Vagvolgyi C."/>
            <person name="Papp T."/>
            <person name="Martin F.M."/>
            <person name="Miettinen O."/>
            <person name="Hibbett D.S."/>
            <person name="Nagy L.G."/>
        </authorList>
    </citation>
    <scope>NUCLEOTIDE SEQUENCE [LARGE SCALE GENOMIC DNA]</scope>
    <source>
        <strain evidence="4 5">CBS 121175</strain>
    </source>
</reference>
<proteinExistence type="predicted"/>
<evidence type="ECO:0000256" key="1">
    <source>
        <dbReference type="ARBA" id="ARBA00022450"/>
    </source>
</evidence>
<sequence>MSALTFSSGGRPGPVSIKEGEVPASFVLELGYAESKWVAERLLSRASEACGLSSLVVRVGQISGGHKGAWNTNEWFPSVVMSAKALGSFPILDKTLCANALVDFSQRAIIGHKVVHLIHPQATMWQSIASTVSKELDVPLIPVKECFSMFVPATTSSLQKEMESLTTEAYLRYQL</sequence>
<feature type="domain" description="Thioester reductase (TE)" evidence="3">
    <location>
        <begin position="27"/>
        <end position="96"/>
    </location>
</feature>
<dbReference type="PANTHER" id="PTHR43439">
    <property type="entry name" value="PHENYLACETATE-COENZYME A LIGASE"/>
    <property type="match status" value="1"/>
</dbReference>
<keyword evidence="1" id="KW-0596">Phosphopantetheine</keyword>
<evidence type="ECO:0000256" key="2">
    <source>
        <dbReference type="ARBA" id="ARBA00022553"/>
    </source>
</evidence>
<dbReference type="PANTHER" id="PTHR43439:SF2">
    <property type="entry name" value="ENZYME, PUTATIVE (JCVI)-RELATED"/>
    <property type="match status" value="1"/>
</dbReference>